<gene>
    <name evidence="2" type="ORF">HMPREF1981_03202</name>
</gene>
<keyword evidence="1" id="KW-1133">Transmembrane helix</keyword>
<reference evidence="2 3" key="1">
    <citation type="submission" date="2013-08" db="EMBL/GenBank/DDBJ databases">
        <authorList>
            <person name="Weinstock G."/>
            <person name="Sodergren E."/>
            <person name="Wylie T."/>
            <person name="Fulton L."/>
            <person name="Fulton R."/>
            <person name="Fronick C."/>
            <person name="O'Laughlin M."/>
            <person name="Godfrey J."/>
            <person name="Miner T."/>
            <person name="Herter B."/>
            <person name="Appelbaum E."/>
            <person name="Cordes M."/>
            <person name="Lek S."/>
            <person name="Wollam A."/>
            <person name="Pepin K.H."/>
            <person name="Palsikar V.B."/>
            <person name="Mitreva M."/>
            <person name="Wilson R.K."/>
        </authorList>
    </citation>
    <scope>NUCLEOTIDE SEQUENCE [LARGE SCALE GENOMIC DNA]</scope>
    <source>
        <strain evidence="2 3">F0041</strain>
    </source>
</reference>
<evidence type="ECO:0000256" key="1">
    <source>
        <dbReference type="SAM" id="Phobius"/>
    </source>
</evidence>
<dbReference type="Proteomes" id="UP000016496">
    <property type="component" value="Unassembled WGS sequence"/>
</dbReference>
<accession>U2CBP4</accession>
<proteinExistence type="predicted"/>
<dbReference type="AlphaFoldDB" id="U2CBP4"/>
<keyword evidence="1" id="KW-0812">Transmembrane</keyword>
<evidence type="ECO:0000313" key="2">
    <source>
        <dbReference type="EMBL" id="ERI81438.1"/>
    </source>
</evidence>
<dbReference type="HOGENOM" id="CLU_3247466_0_0_10"/>
<organism evidence="2 3">
    <name type="scientific">Bacteroides pyogenes F0041</name>
    <dbReference type="NCBI Taxonomy" id="1321819"/>
    <lineage>
        <taxon>Bacteria</taxon>
        <taxon>Pseudomonadati</taxon>
        <taxon>Bacteroidota</taxon>
        <taxon>Bacteroidia</taxon>
        <taxon>Bacteroidales</taxon>
        <taxon>Bacteroidaceae</taxon>
        <taxon>Bacteroides</taxon>
    </lineage>
</organism>
<keyword evidence="1" id="KW-0472">Membrane</keyword>
<evidence type="ECO:0000313" key="3">
    <source>
        <dbReference type="Proteomes" id="UP000016496"/>
    </source>
</evidence>
<protein>
    <submittedName>
        <fullName evidence="2">Uncharacterized protein</fullName>
    </submittedName>
</protein>
<sequence>MRDLAAEKREFFPLFKCFFIGFQIIAFFFVGITCVKNLSLFG</sequence>
<dbReference type="EMBL" id="AWSV01000162">
    <property type="protein sequence ID" value="ERI81438.1"/>
    <property type="molecule type" value="Genomic_DNA"/>
</dbReference>
<name>U2CBP4_9BACE</name>
<feature type="transmembrane region" description="Helical" evidence="1">
    <location>
        <begin position="12"/>
        <end position="32"/>
    </location>
</feature>
<comment type="caution">
    <text evidence="2">The sequence shown here is derived from an EMBL/GenBank/DDBJ whole genome shotgun (WGS) entry which is preliminary data.</text>
</comment>